<evidence type="ECO:0000259" key="4">
    <source>
        <dbReference type="PROSITE" id="PS50949"/>
    </source>
</evidence>
<comment type="caution">
    <text evidence="5">The sequence shown here is derived from an EMBL/GenBank/DDBJ whole genome shotgun (WGS) entry which is preliminary data.</text>
</comment>
<feature type="domain" description="HTH gntR-type" evidence="4">
    <location>
        <begin position="9"/>
        <end position="77"/>
    </location>
</feature>
<dbReference type="PROSITE" id="PS50949">
    <property type="entry name" value="HTH_GNTR"/>
    <property type="match status" value="1"/>
</dbReference>
<dbReference type="InterPro" id="IPR050679">
    <property type="entry name" value="Bact_HTH_transcr_reg"/>
</dbReference>
<keyword evidence="2" id="KW-0238">DNA-binding</keyword>
<proteinExistence type="predicted"/>
<dbReference type="GO" id="GO:0003700">
    <property type="term" value="F:DNA-binding transcription factor activity"/>
    <property type="evidence" value="ECO:0007669"/>
    <property type="project" value="InterPro"/>
</dbReference>
<sequence>MQVDKTSFTPLYKQLFFIICQQIQNGSLPLGSQLPTQKEVARAYNVSLIVVKQAWSELINAGIISSQRGSGSVVCSVPEGVSYGHTFRGITRDLQDASVAIENRILEIAPRRAPINRCYPLP</sequence>
<keyword evidence="1" id="KW-0805">Transcription regulation</keyword>
<evidence type="ECO:0000313" key="6">
    <source>
        <dbReference type="Proteomes" id="UP000004903"/>
    </source>
</evidence>
<evidence type="ECO:0000313" key="5">
    <source>
        <dbReference type="EMBL" id="EHC78224.1"/>
    </source>
</evidence>
<dbReference type="CDD" id="cd07377">
    <property type="entry name" value="WHTH_GntR"/>
    <property type="match status" value="1"/>
</dbReference>
<dbReference type="InterPro" id="IPR036388">
    <property type="entry name" value="WH-like_DNA-bd_sf"/>
</dbReference>
<keyword evidence="3" id="KW-0804">Transcription</keyword>
<dbReference type="EMBL" id="AFCT01002205">
    <property type="protein sequence ID" value="EHC78224.1"/>
    <property type="molecule type" value="Genomic_DNA"/>
</dbReference>
<dbReference type="InterPro" id="IPR036390">
    <property type="entry name" value="WH_DNA-bd_sf"/>
</dbReference>
<dbReference type="AlphaFoldDB" id="G5QSH7"/>
<accession>G5QSH7</accession>
<dbReference type="GO" id="GO:0003677">
    <property type="term" value="F:DNA binding"/>
    <property type="evidence" value="ECO:0007669"/>
    <property type="project" value="UniProtKB-KW"/>
</dbReference>
<protein>
    <submittedName>
        <fullName evidence="5">Transcriptional regulator GntR</fullName>
    </submittedName>
</protein>
<dbReference type="InterPro" id="IPR000524">
    <property type="entry name" value="Tscrpt_reg_HTH_GntR"/>
</dbReference>
<evidence type="ECO:0000256" key="3">
    <source>
        <dbReference type="ARBA" id="ARBA00023163"/>
    </source>
</evidence>
<dbReference type="Pfam" id="PF00392">
    <property type="entry name" value="GntR"/>
    <property type="match status" value="1"/>
</dbReference>
<evidence type="ECO:0000256" key="2">
    <source>
        <dbReference type="ARBA" id="ARBA00023125"/>
    </source>
</evidence>
<dbReference type="Proteomes" id="UP000004903">
    <property type="component" value="Unassembled WGS sequence"/>
</dbReference>
<dbReference type="GO" id="GO:0045892">
    <property type="term" value="P:negative regulation of DNA-templated transcription"/>
    <property type="evidence" value="ECO:0007669"/>
    <property type="project" value="TreeGrafter"/>
</dbReference>
<dbReference type="PANTHER" id="PTHR44846:SF1">
    <property type="entry name" value="MANNOSYL-D-GLYCERATE TRANSPORT_METABOLISM SYSTEM REPRESSOR MNGR-RELATED"/>
    <property type="match status" value="1"/>
</dbReference>
<reference evidence="5 6" key="1">
    <citation type="journal article" date="2011" name="BMC Genomics">
        <title>Genome sequencing reveals diversification of virulence factor content and possible host adaptation in distinct subpopulations of Salmonella enterica.</title>
        <authorList>
            <person name="den Bakker H.C."/>
            <person name="Moreno Switt A.I."/>
            <person name="Govoni G."/>
            <person name="Cummings C.A."/>
            <person name="Ranieri M.L."/>
            <person name="Degoricija L."/>
            <person name="Hoelzer K."/>
            <person name="Rodriguez-Rivera L.D."/>
            <person name="Brown S."/>
            <person name="Bolchacova E."/>
            <person name="Furtado M.R."/>
            <person name="Wiedmann M."/>
        </authorList>
    </citation>
    <scope>NUCLEOTIDE SEQUENCE [LARGE SCALE GENOMIC DNA]</scope>
    <source>
        <strain evidence="5 6">A4-653</strain>
    </source>
</reference>
<name>G5QSH7_SALRU</name>
<organism evidence="5 6">
    <name type="scientific">Salmonella enterica subsp. enterica serovar Rubislaw str. A4-653</name>
    <dbReference type="NCBI Taxonomy" id="913081"/>
    <lineage>
        <taxon>Bacteria</taxon>
        <taxon>Pseudomonadati</taxon>
        <taxon>Pseudomonadota</taxon>
        <taxon>Gammaproteobacteria</taxon>
        <taxon>Enterobacterales</taxon>
        <taxon>Enterobacteriaceae</taxon>
        <taxon>Salmonella</taxon>
    </lineage>
</organism>
<dbReference type="Gene3D" id="1.10.10.10">
    <property type="entry name" value="Winged helix-like DNA-binding domain superfamily/Winged helix DNA-binding domain"/>
    <property type="match status" value="1"/>
</dbReference>
<evidence type="ECO:0000256" key="1">
    <source>
        <dbReference type="ARBA" id="ARBA00023015"/>
    </source>
</evidence>
<gene>
    <name evidence="5" type="ORF">LTSERUB_6161</name>
</gene>
<feature type="non-terminal residue" evidence="5">
    <location>
        <position position="122"/>
    </location>
</feature>
<dbReference type="SMART" id="SM00345">
    <property type="entry name" value="HTH_GNTR"/>
    <property type="match status" value="1"/>
</dbReference>
<dbReference type="SUPFAM" id="SSF46785">
    <property type="entry name" value="Winged helix' DNA-binding domain"/>
    <property type="match status" value="1"/>
</dbReference>
<dbReference type="PANTHER" id="PTHR44846">
    <property type="entry name" value="MANNOSYL-D-GLYCERATE TRANSPORT/METABOLISM SYSTEM REPRESSOR MNGR-RELATED"/>
    <property type="match status" value="1"/>
</dbReference>